<sequence>MTAGVKMVRILLLTVSLMGCALLSGCASVLTGYHLQLEEERKDYEKKEDSKTQYVTIDGFYVSSDTSDLVALSGDKAYRFEIEEEFIQILLLSSEISFTPKFDDFSINRDGEITGEITLIHREHLENDVTDMDWSVFDQLVLLGFIEQPDGELTYASYLKGRVYRIDGEMPRQPLRQEIVIAVSQPEVNTDGVSVGTVAKGAVLMPLAMTLDAALLPVYFVFIVLGPK</sequence>
<feature type="signal peptide" evidence="2">
    <location>
        <begin position="1"/>
        <end position="21"/>
    </location>
</feature>
<keyword evidence="1" id="KW-1133">Transmembrane helix</keyword>
<name>A0A6N7EYZ6_9GAMM</name>
<gene>
    <name evidence="3" type="ORF">GCU85_03010</name>
</gene>
<evidence type="ECO:0000256" key="2">
    <source>
        <dbReference type="SAM" id="SignalP"/>
    </source>
</evidence>
<feature type="transmembrane region" description="Helical" evidence="1">
    <location>
        <begin position="203"/>
        <end position="225"/>
    </location>
</feature>
<dbReference type="AlphaFoldDB" id="A0A6N7EYZ6"/>
<evidence type="ECO:0000256" key="1">
    <source>
        <dbReference type="SAM" id="Phobius"/>
    </source>
</evidence>
<evidence type="ECO:0000313" key="3">
    <source>
        <dbReference type="EMBL" id="MPV85708.1"/>
    </source>
</evidence>
<organism evidence="3 4">
    <name type="scientific">Ostreibacterium oceani</name>
    <dbReference type="NCBI Taxonomy" id="2654998"/>
    <lineage>
        <taxon>Bacteria</taxon>
        <taxon>Pseudomonadati</taxon>
        <taxon>Pseudomonadota</taxon>
        <taxon>Gammaproteobacteria</taxon>
        <taxon>Cardiobacteriales</taxon>
        <taxon>Ostreibacteriaceae</taxon>
        <taxon>Ostreibacterium</taxon>
    </lineage>
</organism>
<proteinExistence type="predicted"/>
<keyword evidence="1" id="KW-0812">Transmembrane</keyword>
<evidence type="ECO:0000313" key="4">
    <source>
        <dbReference type="Proteomes" id="UP000471298"/>
    </source>
</evidence>
<dbReference type="RefSeq" id="WP_152809201.1">
    <property type="nucleotide sequence ID" value="NZ_WHNW01000002.1"/>
</dbReference>
<keyword evidence="4" id="KW-1185">Reference proteome</keyword>
<comment type="caution">
    <text evidence="3">The sequence shown here is derived from an EMBL/GenBank/DDBJ whole genome shotgun (WGS) entry which is preliminary data.</text>
</comment>
<keyword evidence="1" id="KW-0472">Membrane</keyword>
<keyword evidence="2" id="KW-0732">Signal</keyword>
<dbReference type="EMBL" id="WHNW01000002">
    <property type="protein sequence ID" value="MPV85708.1"/>
    <property type="molecule type" value="Genomic_DNA"/>
</dbReference>
<feature type="chain" id="PRO_5026807038" description="Lipoprotein" evidence="2">
    <location>
        <begin position="22"/>
        <end position="228"/>
    </location>
</feature>
<dbReference type="Proteomes" id="UP000471298">
    <property type="component" value="Unassembled WGS sequence"/>
</dbReference>
<evidence type="ECO:0008006" key="5">
    <source>
        <dbReference type="Google" id="ProtNLM"/>
    </source>
</evidence>
<dbReference type="InParanoid" id="A0A6N7EYZ6"/>
<dbReference type="PROSITE" id="PS51257">
    <property type="entry name" value="PROKAR_LIPOPROTEIN"/>
    <property type="match status" value="1"/>
</dbReference>
<protein>
    <recommendedName>
        <fullName evidence="5">Lipoprotein</fullName>
    </recommendedName>
</protein>
<reference evidence="3 4" key="1">
    <citation type="submission" date="2019-10" db="EMBL/GenBank/DDBJ databases">
        <title>Cardiobacteriales fam. a chemoheterotrophic member of the order Cardiobacteriales, and proposal of Cardiobacteriales fam. nov.</title>
        <authorList>
            <person name="Wang C."/>
        </authorList>
    </citation>
    <scope>NUCLEOTIDE SEQUENCE [LARGE SCALE GENOMIC DNA]</scope>
    <source>
        <strain evidence="3 4">ML27</strain>
    </source>
</reference>
<accession>A0A6N7EYZ6</accession>